<feature type="transmembrane region" description="Helical" evidence="6">
    <location>
        <begin position="398"/>
        <end position="419"/>
    </location>
</feature>
<dbReference type="STRING" id="519424.AZF04_08320"/>
<evidence type="ECO:0000256" key="4">
    <source>
        <dbReference type="PIRNR" id="PIRNR005690"/>
    </source>
</evidence>
<keyword evidence="8" id="KW-1185">Reference proteome</keyword>
<evidence type="ECO:0000256" key="6">
    <source>
        <dbReference type="SAM" id="Phobius"/>
    </source>
</evidence>
<evidence type="ECO:0000256" key="3">
    <source>
        <dbReference type="ARBA" id="ARBA00023136"/>
    </source>
</evidence>
<dbReference type="OrthoDB" id="9772630at2"/>
<feature type="transmembrane region" description="Helical" evidence="6">
    <location>
        <begin position="304"/>
        <end position="326"/>
    </location>
</feature>
<dbReference type="EMBL" id="LTAO01000023">
    <property type="protein sequence ID" value="KYG29515.1"/>
    <property type="molecule type" value="Genomic_DNA"/>
</dbReference>
<dbReference type="PANTHER" id="PTHR22550:SF5">
    <property type="entry name" value="LEUCINE ZIPPER PROTEIN 4"/>
    <property type="match status" value="1"/>
</dbReference>
<evidence type="ECO:0000256" key="1">
    <source>
        <dbReference type="ARBA" id="ARBA00004141"/>
    </source>
</evidence>
<dbReference type="GO" id="GO:0009847">
    <property type="term" value="P:spore germination"/>
    <property type="evidence" value="ECO:0007669"/>
    <property type="project" value="UniProtKB-UniRule"/>
</dbReference>
<dbReference type="GO" id="GO:0005886">
    <property type="term" value="C:plasma membrane"/>
    <property type="evidence" value="ECO:0007669"/>
    <property type="project" value="UniProtKB-SubCell"/>
</dbReference>
<dbReference type="InterPro" id="IPR050768">
    <property type="entry name" value="UPF0353/GerABKA_families"/>
</dbReference>
<organism evidence="7 8">
    <name type="scientific">Alkalihalobacillus trypoxylicola</name>
    <dbReference type="NCBI Taxonomy" id="519424"/>
    <lineage>
        <taxon>Bacteria</taxon>
        <taxon>Bacillati</taxon>
        <taxon>Bacillota</taxon>
        <taxon>Bacilli</taxon>
        <taxon>Bacillales</taxon>
        <taxon>Bacillaceae</taxon>
        <taxon>Alkalihalobacillus</taxon>
    </lineage>
</organism>
<feature type="transmembrane region" description="Helical" evidence="6">
    <location>
        <begin position="265"/>
        <end position="283"/>
    </location>
</feature>
<accession>A0A162DG50</accession>
<keyword evidence="6" id="KW-0812">Transmembrane</keyword>
<dbReference type="RefSeq" id="WP_061949311.1">
    <property type="nucleotide sequence ID" value="NZ_LTAO01000023.1"/>
</dbReference>
<sequence length="518" mass="58127">MTKASRNKPKDEQTKSTSTLALSKSNKQNISVLESTFKNDSDLIIREVSTSLFKNDCSIVYIEGIADSHSVEEFIIKSLTVEKVSHDIQLEDILQIKKYISIGYIEILENIETVQGRLLNGYTVLLVEGFDHCLGIDTKSFKERAIQESETEVLVRGPRDSFTEVIRTNTALIRQRIRSIHLRVISMEIGTTTNTEVSVVYLDHIAEQDLVDEVMRRLKKIDIDSILESGYIEELIQDKTLTPFPTILNTERPDKVAGKLLEGRIAILVNGTPFVLVVPALFIEFYQVPEDYYQRFDYISLLRILRLVALFLSLLAPSLYIAITTFHHEMLPPTLLVSLYSQREGVPFPAFVEAIIMEIAFEIIREAGLRMPRAVGQAVSIVGTLVVGLAAVEAGLVSAAMVIIVAITAISSFVIPTFSMSISFRMLRFPMMLLSATFGLYGIAVGCLIILLHLCSLRSFGIPYMSPIAPFNLQDQKDSILRLPIWMMNKRPKLLNHDNKMRTSSNSNTQKMGGNSDE</sequence>
<name>A0A162DG50_9BACI</name>
<keyword evidence="3 4" id="KW-0472">Membrane</keyword>
<keyword evidence="6" id="KW-1133">Transmembrane helix</keyword>
<gene>
    <name evidence="7" type="ORF">AZF04_08320</name>
</gene>
<proteinExistence type="inferred from homology"/>
<comment type="similarity">
    <text evidence="2 4">Belongs to the GerABKA family.</text>
</comment>
<evidence type="ECO:0000256" key="5">
    <source>
        <dbReference type="SAM" id="MobiDB-lite"/>
    </source>
</evidence>
<comment type="subcellular location">
    <subcellularLocation>
        <location evidence="4">Cell membrane</location>
    </subcellularLocation>
    <subcellularLocation>
        <location evidence="1">Membrane</location>
        <topology evidence="1">Multi-pass membrane protein</topology>
    </subcellularLocation>
</comment>
<feature type="region of interest" description="Disordered" evidence="5">
    <location>
        <begin position="1"/>
        <end position="20"/>
    </location>
</feature>
<dbReference type="PIRSF" id="PIRSF005690">
    <property type="entry name" value="GerBA"/>
    <property type="match status" value="1"/>
</dbReference>
<evidence type="ECO:0000313" key="8">
    <source>
        <dbReference type="Proteomes" id="UP000075806"/>
    </source>
</evidence>
<dbReference type="Proteomes" id="UP000075806">
    <property type="component" value="Unassembled WGS sequence"/>
</dbReference>
<evidence type="ECO:0000313" key="7">
    <source>
        <dbReference type="EMBL" id="KYG29515.1"/>
    </source>
</evidence>
<comment type="caution">
    <text evidence="7">The sequence shown here is derived from an EMBL/GenBank/DDBJ whole genome shotgun (WGS) entry which is preliminary data.</text>
</comment>
<feature type="region of interest" description="Disordered" evidence="5">
    <location>
        <begin position="497"/>
        <end position="518"/>
    </location>
</feature>
<dbReference type="PANTHER" id="PTHR22550">
    <property type="entry name" value="SPORE GERMINATION PROTEIN"/>
    <property type="match status" value="1"/>
</dbReference>
<dbReference type="AlphaFoldDB" id="A0A162DG50"/>
<reference evidence="7" key="1">
    <citation type="submission" date="2016-02" db="EMBL/GenBank/DDBJ databases">
        <title>Genome sequence of Bacillus trypoxylicola KCTC 13244(T).</title>
        <authorList>
            <person name="Jeong H."/>
            <person name="Park S.-H."/>
            <person name="Choi S.-K."/>
        </authorList>
    </citation>
    <scope>NUCLEOTIDE SEQUENCE [LARGE SCALE GENOMIC DNA]</scope>
    <source>
        <strain evidence="7">KCTC 13244</strain>
    </source>
</reference>
<dbReference type="Pfam" id="PF03323">
    <property type="entry name" value="GerA"/>
    <property type="match status" value="1"/>
</dbReference>
<feature type="transmembrane region" description="Helical" evidence="6">
    <location>
        <begin position="375"/>
        <end position="392"/>
    </location>
</feature>
<evidence type="ECO:0000256" key="2">
    <source>
        <dbReference type="ARBA" id="ARBA00005278"/>
    </source>
</evidence>
<protein>
    <submittedName>
        <fullName evidence="7">Spore gernimation protein KA</fullName>
    </submittedName>
</protein>
<feature type="compositionally biased region" description="Polar residues" evidence="5">
    <location>
        <begin position="502"/>
        <end position="518"/>
    </location>
</feature>
<feature type="transmembrane region" description="Helical" evidence="6">
    <location>
        <begin position="431"/>
        <end position="454"/>
    </location>
</feature>
<dbReference type="InterPro" id="IPR004995">
    <property type="entry name" value="Spore_Ger"/>
</dbReference>